<dbReference type="Gene3D" id="3.40.640.10">
    <property type="entry name" value="Type I PLP-dependent aspartate aminotransferase-like (Major domain)"/>
    <property type="match status" value="1"/>
</dbReference>
<dbReference type="EC" id="2.6.1.87" evidence="4"/>
<dbReference type="GO" id="GO:0030170">
    <property type="term" value="F:pyridoxal phosphate binding"/>
    <property type="evidence" value="ECO:0007669"/>
    <property type="project" value="TreeGrafter"/>
</dbReference>
<dbReference type="PIRSF" id="PIRSF000390">
    <property type="entry name" value="PLP_StrS"/>
    <property type="match status" value="1"/>
</dbReference>
<reference evidence="4 5" key="1">
    <citation type="submission" date="2019-04" db="EMBL/GenBank/DDBJ databases">
        <title>Complete genome sequencing of Piscirickettsia salmonis strain Psal-009.</title>
        <authorList>
            <person name="Schober I."/>
            <person name="Bunk B."/>
            <person name="Sproer C."/>
            <person name="Carril G.P."/>
            <person name="Riedel T."/>
            <person name="Flores-Herrera P.A."/>
            <person name="Nourdin-Galindo G."/>
            <person name="Marshall S.H."/>
            <person name="Overmann J."/>
        </authorList>
    </citation>
    <scope>NUCLEOTIDE SEQUENCE [LARGE SCALE GENOMIC DNA]</scope>
    <source>
        <strain evidence="4 5">Psal-009</strain>
    </source>
</reference>
<dbReference type="PANTHER" id="PTHR30244">
    <property type="entry name" value="TRANSAMINASE"/>
    <property type="match status" value="1"/>
</dbReference>
<gene>
    <name evidence="4" type="primary">arnB_2</name>
    <name evidence="4" type="ORF">Psal009_02641</name>
</gene>
<dbReference type="GeneID" id="66740224"/>
<comment type="similarity">
    <text evidence="2 3">Belongs to the DegT/DnrJ/EryC1 family.</text>
</comment>
<dbReference type="RefSeq" id="WP_196771045.1">
    <property type="nucleotide sequence ID" value="NZ_CP012413.1"/>
</dbReference>
<protein>
    <submittedName>
        <fullName evidence="4">UDP-4-amino-4-deoxy-L-arabinose--oxoglutarate aminotransferase</fullName>
        <ecNumber evidence="4">2.6.1.87</ecNumber>
    </submittedName>
</protein>
<dbReference type="InterPro" id="IPR000653">
    <property type="entry name" value="DegT/StrS_aminotransferase"/>
</dbReference>
<dbReference type="InterPro" id="IPR015424">
    <property type="entry name" value="PyrdxlP-dep_Trfase"/>
</dbReference>
<dbReference type="CDD" id="cd00616">
    <property type="entry name" value="AHBA_syn"/>
    <property type="match status" value="1"/>
</dbReference>
<sequence length="387" mass="43118">MTEMTDAFLPFVKPLISEAAIDEVVDSIRSGWLTTGPKVKRFEEMLAEYVHAPQALTVSSATAGLHLVLAAIALKPNDEVITTPLTFVATANSIVAAGAKPRFVDVDPKTFNLDVNQVEAAINENTRVIMPVHFAGLSVDLDPIYQLAKQYNLRVIEDGAHAIGAGYKQQKIGSFGDIQVFSFHPNKNMTTGEGGAIICRDEALAKKIQVLRFHGIDREAWNRFSKEGSQDYEVVAPGFKYNMMDIQAALGLHQLPALDGFINQRGLIAERYLSELASWPEWQLPENAPYDNRHAWHIFTPLLQECAGMSRDQFVDCMKAHNIGVGVHWPRPVHLYAYYRDSLGHKEGDFPHAEQIMSRIVSLPMFPGMTSAEQDRVIAAMKTIFKR</sequence>
<dbReference type="InterPro" id="IPR015421">
    <property type="entry name" value="PyrdxlP-dep_Trfase_major"/>
</dbReference>
<dbReference type="Proteomes" id="UP000422232">
    <property type="component" value="Chromosome"/>
</dbReference>
<dbReference type="SUPFAM" id="SSF53383">
    <property type="entry name" value="PLP-dependent transferases"/>
    <property type="match status" value="1"/>
</dbReference>
<proteinExistence type="inferred from homology"/>
<evidence type="ECO:0000256" key="2">
    <source>
        <dbReference type="ARBA" id="ARBA00037999"/>
    </source>
</evidence>
<organism evidence="4 5">
    <name type="scientific">Piscirickettsia salmonis</name>
    <dbReference type="NCBI Taxonomy" id="1238"/>
    <lineage>
        <taxon>Bacteria</taxon>
        <taxon>Pseudomonadati</taxon>
        <taxon>Pseudomonadota</taxon>
        <taxon>Gammaproteobacteria</taxon>
        <taxon>Thiotrichales</taxon>
        <taxon>Piscirickettsiaceae</taxon>
        <taxon>Piscirickettsia</taxon>
    </lineage>
</organism>
<dbReference type="Pfam" id="PF01041">
    <property type="entry name" value="DegT_DnrJ_EryC1"/>
    <property type="match status" value="1"/>
</dbReference>
<dbReference type="AlphaFoldDB" id="A0A9Q6LMJ0"/>
<keyword evidence="4" id="KW-0032">Aminotransferase</keyword>
<dbReference type="GO" id="GO:0000271">
    <property type="term" value="P:polysaccharide biosynthetic process"/>
    <property type="evidence" value="ECO:0007669"/>
    <property type="project" value="TreeGrafter"/>
</dbReference>
<keyword evidence="4" id="KW-0808">Transferase</keyword>
<evidence type="ECO:0000256" key="3">
    <source>
        <dbReference type="RuleBase" id="RU004508"/>
    </source>
</evidence>
<keyword evidence="5" id="KW-1185">Reference proteome</keyword>
<dbReference type="EMBL" id="CP038908">
    <property type="protein sequence ID" value="QGO06721.1"/>
    <property type="molecule type" value="Genomic_DNA"/>
</dbReference>
<dbReference type="GO" id="GO:0099620">
    <property type="term" value="F:UDP-4-amino-4-deoxy-L-arabinose aminotransferase"/>
    <property type="evidence" value="ECO:0007669"/>
    <property type="project" value="UniProtKB-EC"/>
</dbReference>
<dbReference type="InterPro" id="IPR015422">
    <property type="entry name" value="PyrdxlP-dep_Trfase_small"/>
</dbReference>
<evidence type="ECO:0000313" key="5">
    <source>
        <dbReference type="Proteomes" id="UP000422232"/>
    </source>
</evidence>
<dbReference type="PANTHER" id="PTHR30244:SF34">
    <property type="entry name" value="DTDP-4-AMINO-4,6-DIDEOXYGALACTOSE TRANSAMINASE"/>
    <property type="match status" value="1"/>
</dbReference>
<evidence type="ECO:0000313" key="4">
    <source>
        <dbReference type="EMBL" id="QGO06721.1"/>
    </source>
</evidence>
<accession>A0A9Q6LMJ0</accession>
<name>A0A9Q6LMJ0_PISSA</name>
<dbReference type="Gene3D" id="3.90.1150.10">
    <property type="entry name" value="Aspartate Aminotransferase, domain 1"/>
    <property type="match status" value="1"/>
</dbReference>
<evidence type="ECO:0000256" key="1">
    <source>
        <dbReference type="ARBA" id="ARBA00022898"/>
    </source>
</evidence>
<keyword evidence="1 3" id="KW-0663">Pyridoxal phosphate</keyword>